<evidence type="ECO:0000259" key="1">
    <source>
        <dbReference type="PROSITE" id="PS51471"/>
    </source>
</evidence>
<protein>
    <recommendedName>
        <fullName evidence="1">Fe2OG dioxygenase domain-containing protein</fullName>
    </recommendedName>
</protein>
<reference evidence="2 3" key="1">
    <citation type="journal article" date="2019" name="Sci. Rep.">
        <title>A high-quality genome of Eragrostis curvula grass provides insights into Poaceae evolution and supports new strategies to enhance forage quality.</title>
        <authorList>
            <person name="Carballo J."/>
            <person name="Santos B.A.C.M."/>
            <person name="Zappacosta D."/>
            <person name="Garbus I."/>
            <person name="Selva J.P."/>
            <person name="Gallo C.A."/>
            <person name="Diaz A."/>
            <person name="Albertini E."/>
            <person name="Caccamo M."/>
            <person name="Echenique V."/>
        </authorList>
    </citation>
    <scope>NUCLEOTIDE SEQUENCE [LARGE SCALE GENOMIC DNA]</scope>
    <source>
        <strain evidence="3">cv. Victoria</strain>
        <tissue evidence="2">Leaf</tissue>
    </source>
</reference>
<feature type="non-terminal residue" evidence="2">
    <location>
        <position position="1"/>
    </location>
</feature>
<dbReference type="Gene3D" id="2.60.120.330">
    <property type="entry name" value="B-lactam Antibiotic, Isopenicillin N Synthase, Chain"/>
    <property type="match status" value="1"/>
</dbReference>
<proteinExistence type="predicted"/>
<dbReference type="Pfam" id="PF03171">
    <property type="entry name" value="2OG-FeII_Oxy"/>
    <property type="match status" value="1"/>
</dbReference>
<dbReference type="Proteomes" id="UP000324897">
    <property type="component" value="Unassembled WGS sequence"/>
</dbReference>
<name>A0A5J9SMT8_9POAL</name>
<feature type="domain" description="Fe2OG dioxygenase" evidence="1">
    <location>
        <begin position="42"/>
        <end position="142"/>
    </location>
</feature>
<dbReference type="AlphaFoldDB" id="A0A5J9SMT8"/>
<dbReference type="PANTHER" id="PTHR47990">
    <property type="entry name" value="2-OXOGLUTARATE (2OG) AND FE(II)-DEPENDENT OXYGENASE SUPERFAMILY PROTEIN-RELATED"/>
    <property type="match status" value="1"/>
</dbReference>
<dbReference type="InterPro" id="IPR044861">
    <property type="entry name" value="IPNS-like_FE2OG_OXY"/>
</dbReference>
<dbReference type="InterPro" id="IPR027443">
    <property type="entry name" value="IPNS-like_sf"/>
</dbReference>
<gene>
    <name evidence="2" type="ORF">EJB05_54260</name>
</gene>
<dbReference type="PROSITE" id="PS51471">
    <property type="entry name" value="FE2OG_OXY"/>
    <property type="match status" value="1"/>
</dbReference>
<dbReference type="InterPro" id="IPR050231">
    <property type="entry name" value="Iron_ascorbate_oxido_reductase"/>
</dbReference>
<dbReference type="OrthoDB" id="661979at2759"/>
<comment type="caution">
    <text evidence="2">The sequence shown here is derived from an EMBL/GenBank/DDBJ whole genome shotgun (WGS) entry which is preliminary data.</text>
</comment>
<dbReference type="SUPFAM" id="SSF51197">
    <property type="entry name" value="Clavaminate synthase-like"/>
    <property type="match status" value="1"/>
</dbReference>
<keyword evidence="3" id="KW-1185">Reference proteome</keyword>
<dbReference type="EMBL" id="RWGY01000605">
    <property type="protein sequence ID" value="TVU00332.1"/>
    <property type="molecule type" value="Genomic_DNA"/>
</dbReference>
<accession>A0A5J9SMT8</accession>
<evidence type="ECO:0000313" key="3">
    <source>
        <dbReference type="Proteomes" id="UP000324897"/>
    </source>
</evidence>
<dbReference type="InterPro" id="IPR005123">
    <property type="entry name" value="Oxoglu/Fe-dep_dioxygenase_dom"/>
</dbReference>
<sequence>LTEVNNSNIAKNMLKLREMVGRLTLEGLGVREDSIAAHLGSLTHGVRLSRYGAPPDAETKMWMQAHRDDGMMAAIVQHEVEGLELQASDGTWLAAPLEPDTVTFVAGWMFMVVTNGRVPACVHRVRTPSNRERFSVLFGSRTGAAVRSLDELVGREQVQRSTQGDMQREK</sequence>
<evidence type="ECO:0000313" key="2">
    <source>
        <dbReference type="EMBL" id="TVU00332.1"/>
    </source>
</evidence>
<organism evidence="2 3">
    <name type="scientific">Eragrostis curvula</name>
    <name type="common">weeping love grass</name>
    <dbReference type="NCBI Taxonomy" id="38414"/>
    <lineage>
        <taxon>Eukaryota</taxon>
        <taxon>Viridiplantae</taxon>
        <taxon>Streptophyta</taxon>
        <taxon>Embryophyta</taxon>
        <taxon>Tracheophyta</taxon>
        <taxon>Spermatophyta</taxon>
        <taxon>Magnoliopsida</taxon>
        <taxon>Liliopsida</taxon>
        <taxon>Poales</taxon>
        <taxon>Poaceae</taxon>
        <taxon>PACMAD clade</taxon>
        <taxon>Chloridoideae</taxon>
        <taxon>Eragrostideae</taxon>
        <taxon>Eragrostidinae</taxon>
        <taxon>Eragrostis</taxon>
    </lineage>
</organism>